<feature type="non-terminal residue" evidence="2">
    <location>
        <position position="201"/>
    </location>
</feature>
<sequence>MAFSNYLGLSVNSTSKSHKCTIDNNKNEVDYFFDYPLEVALPSICNSAEVKYSSYLGFSRQIKKETRPVITQKNKYRIDSSNDVTETLNNMLIIQEALNKLIVINLFYISRKKMLSQKVKEKFAAISELRKNIAINNSKSDVDESVSNNTNESKFAQNNRTRGSEHSNSSAAEGPNHRNPVIVENIRELSTSSTTILNLLK</sequence>
<proteinExistence type="predicted"/>
<feature type="region of interest" description="Disordered" evidence="1">
    <location>
        <begin position="141"/>
        <end position="179"/>
    </location>
</feature>
<keyword evidence="3" id="KW-1185">Reference proteome</keyword>
<evidence type="ECO:0000256" key="1">
    <source>
        <dbReference type="SAM" id="MobiDB-lite"/>
    </source>
</evidence>
<organism evidence="2 3">
    <name type="scientific">Gigaspora margarita</name>
    <dbReference type="NCBI Taxonomy" id="4874"/>
    <lineage>
        <taxon>Eukaryota</taxon>
        <taxon>Fungi</taxon>
        <taxon>Fungi incertae sedis</taxon>
        <taxon>Mucoromycota</taxon>
        <taxon>Glomeromycotina</taxon>
        <taxon>Glomeromycetes</taxon>
        <taxon>Diversisporales</taxon>
        <taxon>Gigasporaceae</taxon>
        <taxon>Gigaspora</taxon>
    </lineage>
</organism>
<accession>A0ABN7UKG2</accession>
<evidence type="ECO:0000313" key="3">
    <source>
        <dbReference type="Proteomes" id="UP000789901"/>
    </source>
</evidence>
<reference evidence="2 3" key="1">
    <citation type="submission" date="2021-06" db="EMBL/GenBank/DDBJ databases">
        <authorList>
            <person name="Kallberg Y."/>
            <person name="Tangrot J."/>
            <person name="Rosling A."/>
        </authorList>
    </citation>
    <scope>NUCLEOTIDE SEQUENCE [LARGE SCALE GENOMIC DNA]</scope>
    <source>
        <strain evidence="2 3">120-4 pot B 10/14</strain>
    </source>
</reference>
<feature type="compositionally biased region" description="Polar residues" evidence="1">
    <location>
        <begin position="141"/>
        <end position="171"/>
    </location>
</feature>
<comment type="caution">
    <text evidence="2">The sequence shown here is derived from an EMBL/GenBank/DDBJ whole genome shotgun (WGS) entry which is preliminary data.</text>
</comment>
<dbReference type="Proteomes" id="UP000789901">
    <property type="component" value="Unassembled WGS sequence"/>
</dbReference>
<evidence type="ECO:0000313" key="2">
    <source>
        <dbReference type="EMBL" id="CAG8619120.1"/>
    </source>
</evidence>
<name>A0ABN7UKG2_GIGMA</name>
<protein>
    <submittedName>
        <fullName evidence="2">7282_t:CDS:1</fullName>
    </submittedName>
</protein>
<gene>
    <name evidence="2" type="ORF">GMARGA_LOCUS7751</name>
</gene>
<dbReference type="EMBL" id="CAJVQB010003836">
    <property type="protein sequence ID" value="CAG8619120.1"/>
    <property type="molecule type" value="Genomic_DNA"/>
</dbReference>